<dbReference type="EMBL" id="BDCO01000002">
    <property type="protein sequence ID" value="GAT32576.1"/>
    <property type="molecule type" value="Genomic_DNA"/>
</dbReference>
<dbReference type="OrthoDB" id="9771116at2"/>
<feature type="chain" id="PRO_5007524532" description="Carbohydrate family 9 binding domain-like" evidence="1">
    <location>
        <begin position="23"/>
        <end position="1185"/>
    </location>
</feature>
<evidence type="ECO:0000313" key="2">
    <source>
        <dbReference type="EMBL" id="GAT32576.1"/>
    </source>
</evidence>
<dbReference type="RefSeq" id="WP_075078406.1">
    <property type="nucleotide sequence ID" value="NZ_BDCO01000002.1"/>
</dbReference>
<evidence type="ECO:0008006" key="4">
    <source>
        <dbReference type="Google" id="ProtNLM"/>
    </source>
</evidence>
<dbReference type="Gene3D" id="3.20.20.80">
    <property type="entry name" value="Glycosidases"/>
    <property type="match status" value="1"/>
</dbReference>
<protein>
    <recommendedName>
        <fullName evidence="4">Carbohydrate family 9 binding domain-like</fullName>
    </recommendedName>
</protein>
<feature type="signal peptide" evidence="1">
    <location>
        <begin position="1"/>
        <end position="22"/>
    </location>
</feature>
<reference evidence="3" key="1">
    <citation type="journal article" date="2017" name="Genome Announc.">
        <title>Draft Genome Sequence of Terrimicrobium sacchariphilum NM-5T, a Facultative Anaerobic Soil Bacterium of the Class Spartobacteria.</title>
        <authorList>
            <person name="Qiu Y.L."/>
            <person name="Tourlousse D.M."/>
            <person name="Matsuura N."/>
            <person name="Ohashi A."/>
            <person name="Sekiguchi Y."/>
        </authorList>
    </citation>
    <scope>NUCLEOTIDE SEQUENCE [LARGE SCALE GENOMIC DNA]</scope>
    <source>
        <strain evidence="3">NM-5</strain>
    </source>
</reference>
<comment type="caution">
    <text evidence="2">The sequence shown here is derived from an EMBL/GenBank/DDBJ whole genome shotgun (WGS) entry which is preliminary data.</text>
</comment>
<dbReference type="SUPFAM" id="SSF51445">
    <property type="entry name" value="(Trans)glycosidases"/>
    <property type="match status" value="1"/>
</dbReference>
<dbReference type="SUPFAM" id="SSF49344">
    <property type="entry name" value="CBD9-like"/>
    <property type="match status" value="1"/>
</dbReference>
<keyword evidence="3" id="KW-1185">Reference proteome</keyword>
<dbReference type="AlphaFoldDB" id="A0A146G7C7"/>
<dbReference type="InParanoid" id="A0A146G7C7"/>
<dbReference type="Gene3D" id="2.60.40.1190">
    <property type="match status" value="1"/>
</dbReference>
<name>A0A146G7C7_TERSA</name>
<organism evidence="2 3">
    <name type="scientific">Terrimicrobium sacchariphilum</name>
    <dbReference type="NCBI Taxonomy" id="690879"/>
    <lineage>
        <taxon>Bacteria</taxon>
        <taxon>Pseudomonadati</taxon>
        <taxon>Verrucomicrobiota</taxon>
        <taxon>Terrimicrobiia</taxon>
        <taxon>Terrimicrobiales</taxon>
        <taxon>Terrimicrobiaceae</taxon>
        <taxon>Terrimicrobium</taxon>
    </lineage>
</organism>
<proteinExistence type="predicted"/>
<evidence type="ECO:0000256" key="1">
    <source>
        <dbReference type="SAM" id="SignalP"/>
    </source>
</evidence>
<keyword evidence="1" id="KW-0732">Signal</keyword>
<dbReference type="Proteomes" id="UP000076023">
    <property type="component" value="Unassembled WGS sequence"/>
</dbReference>
<evidence type="ECO:0000313" key="3">
    <source>
        <dbReference type="Proteomes" id="UP000076023"/>
    </source>
</evidence>
<dbReference type="InterPro" id="IPR017853">
    <property type="entry name" value="GH"/>
</dbReference>
<accession>A0A146G7C7</accession>
<dbReference type="STRING" id="690879.TSACC_2975"/>
<gene>
    <name evidence="2" type="ORF">TSACC_2975</name>
</gene>
<sequence>MTKLPHFLATAACGLIPLVLHAADPAESIPRSKPAEALPDAADLVAWPLSPYPVIASDSVANAAAWLLDAPAGKHGFVHTRPDGQLEFQDGTPVRFWGTTTVFGMTLPDTAEDIGRLADSIASAGYNMVRFHHNDIPRRGLGYLQEDPKSNSLLQPNEMDKLDRFASELYKRGVYVYLDFADFRPFLPEDGMDDGEAMNQLENRGWKGVFPHPKIVEAWERAVTEFLSHVNPYTGRKWGEEPGVGTVEIINENGLFWDWNFKVTDGVRAWHQQEWNNWLLARYRNRETLDAQWTDAAGTKGLFADEDPAKGNVFAPKLGRYLEWDRPYRSKTKGSSRVNDWYAFLADQATGFYREAAKHIRSLGFQGVIVGSHELQGPINQYAEVQGTGTIAAHLYAHGGLLAWDARPGVRGVVMDGVDASTSNWFSNLPRIKVRGAPGINGEWTGRSLTMSADCNLAIAAITAQQKVTQSLHFSFGHRWVGEPVPDYDFSYKWQEYKKAITFNYSSMHDVPWMAVNRICAALFIRRDFQKNKAKADIAFSSADLREQNLHALGLSGGGGTIGDAALFLPILHEVECVFFDDVYEGDADVVFMTGRTASGDYRKAKHAVLVGDNPYTDPHHKSRDLGLPARTVRPEARIVNLTTPTTFTVSWPWPESRQLTFDALEGAVEAASIPEGAKPIGLSADGKYTLGWLDDRYLVLPNGRAFQEKIADVQWLYRLYLAACQRWKIDTADNAPGKSFIQSDTRELTIDWGHGTTIVDTERTQGFSGLMGWREKNTTKNLEAAIDLPYGNVLATSTDGQPLGDSRRILLVAAARMQNTGQVLGLDAKGFPNYTSTGKAPALIEALRGRVSLASSLAPKLKVYALDVEGRRLGEVPATVQAGKLTFDLSPKWGTLWFEIATADIKGPAAPDKTVWPLAEKPRAASPKPEMIALADYYRLVNRSLDRDKPTDTKAAQPIASTIDGAVFQALPQGGAPASSQISIPFVPKGTVTADGKPDEPLWKAALNIDMNEDKIPEWHFFGTHIVEGRRLHDEGGRFWFVATDEGLAVTAYIRKGEPGVVMEKPDWFQNDCLEILIDADGKGGKPDKQLFLAYRTPKTDQASASDPSIQIGRAADERGYLLEALIPWQALGFTGRPTGEFGLEMQIDFARRGLGRALQMVYGTGTNEAFIQSENYLKARIAP</sequence>